<keyword evidence="11" id="KW-1185">Reference proteome</keyword>
<evidence type="ECO:0000256" key="5">
    <source>
        <dbReference type="ARBA" id="ARBA00022692"/>
    </source>
</evidence>
<reference evidence="10 11" key="1">
    <citation type="submission" date="2019-06" db="EMBL/GenBank/DDBJ databases">
        <authorList>
            <person name="Li M."/>
        </authorList>
    </citation>
    <scope>NUCLEOTIDE SEQUENCE [LARGE SCALE GENOMIC DNA]</scope>
    <source>
        <strain evidence="10 11">BGMRC6574</strain>
    </source>
</reference>
<feature type="transmembrane region" description="Helical" evidence="8">
    <location>
        <begin position="198"/>
        <end position="222"/>
    </location>
</feature>
<dbReference type="InterPro" id="IPR000515">
    <property type="entry name" value="MetI-like"/>
</dbReference>
<evidence type="ECO:0000256" key="7">
    <source>
        <dbReference type="ARBA" id="ARBA00023136"/>
    </source>
</evidence>
<evidence type="ECO:0000256" key="3">
    <source>
        <dbReference type="ARBA" id="ARBA00022448"/>
    </source>
</evidence>
<protein>
    <submittedName>
        <fullName evidence="10">ABC transporter permease</fullName>
    </submittedName>
</protein>
<evidence type="ECO:0000313" key="10">
    <source>
        <dbReference type="EMBL" id="TPW31974.1"/>
    </source>
</evidence>
<name>A0A506UFS6_9HYPH</name>
<evidence type="ECO:0000256" key="2">
    <source>
        <dbReference type="ARBA" id="ARBA00007069"/>
    </source>
</evidence>
<dbReference type="GO" id="GO:0005886">
    <property type="term" value="C:plasma membrane"/>
    <property type="evidence" value="ECO:0007669"/>
    <property type="project" value="UniProtKB-SubCell"/>
</dbReference>
<keyword evidence="3 8" id="KW-0813">Transport</keyword>
<dbReference type="Proteomes" id="UP000320314">
    <property type="component" value="Unassembled WGS sequence"/>
</dbReference>
<feature type="transmembrane region" description="Helical" evidence="8">
    <location>
        <begin position="7"/>
        <end position="30"/>
    </location>
</feature>
<dbReference type="SUPFAM" id="SSF161098">
    <property type="entry name" value="MetI-like"/>
    <property type="match status" value="1"/>
</dbReference>
<feature type="transmembrane region" description="Helical" evidence="8">
    <location>
        <begin position="60"/>
        <end position="83"/>
    </location>
</feature>
<dbReference type="RefSeq" id="WP_141165330.1">
    <property type="nucleotide sequence ID" value="NZ_VHLH01000002.1"/>
</dbReference>
<comment type="similarity">
    <text evidence="2">Belongs to the binding-protein-dependent transport system permease family. CysTW subfamily.</text>
</comment>
<keyword evidence="5 8" id="KW-0812">Transmembrane</keyword>
<feature type="transmembrane region" description="Helical" evidence="8">
    <location>
        <begin position="95"/>
        <end position="117"/>
    </location>
</feature>
<evidence type="ECO:0000256" key="1">
    <source>
        <dbReference type="ARBA" id="ARBA00004651"/>
    </source>
</evidence>
<keyword evidence="4" id="KW-1003">Cell membrane</keyword>
<evidence type="ECO:0000256" key="8">
    <source>
        <dbReference type="RuleBase" id="RU363032"/>
    </source>
</evidence>
<dbReference type="Pfam" id="PF00528">
    <property type="entry name" value="BPD_transp_1"/>
    <property type="match status" value="1"/>
</dbReference>
<feature type="transmembrane region" description="Helical" evidence="8">
    <location>
        <begin position="242"/>
        <end position="264"/>
    </location>
</feature>
<organism evidence="10 11">
    <name type="scientific">Pararhizobium mangrovi</name>
    <dbReference type="NCBI Taxonomy" id="2590452"/>
    <lineage>
        <taxon>Bacteria</taxon>
        <taxon>Pseudomonadati</taxon>
        <taxon>Pseudomonadota</taxon>
        <taxon>Alphaproteobacteria</taxon>
        <taxon>Hyphomicrobiales</taxon>
        <taxon>Rhizobiaceae</taxon>
        <taxon>Rhizobium/Agrobacterium group</taxon>
        <taxon>Pararhizobium</taxon>
    </lineage>
</organism>
<feature type="transmembrane region" description="Helical" evidence="8">
    <location>
        <begin position="143"/>
        <end position="162"/>
    </location>
</feature>
<dbReference type="CDD" id="cd06261">
    <property type="entry name" value="TM_PBP2"/>
    <property type="match status" value="1"/>
</dbReference>
<dbReference type="PANTHER" id="PTHR42929:SF5">
    <property type="entry name" value="ABC TRANSPORTER PERMEASE PROTEIN"/>
    <property type="match status" value="1"/>
</dbReference>
<dbReference type="OrthoDB" id="9807047at2"/>
<dbReference type="Gene3D" id="1.10.3720.10">
    <property type="entry name" value="MetI-like"/>
    <property type="match status" value="1"/>
</dbReference>
<proteinExistence type="inferred from homology"/>
<feature type="domain" description="ABC transmembrane type-1" evidence="9">
    <location>
        <begin position="57"/>
        <end position="263"/>
    </location>
</feature>
<evidence type="ECO:0000256" key="4">
    <source>
        <dbReference type="ARBA" id="ARBA00022475"/>
    </source>
</evidence>
<gene>
    <name evidence="10" type="ORF">FJU11_01945</name>
</gene>
<dbReference type="AlphaFoldDB" id="A0A506UFS6"/>
<accession>A0A506UFS6</accession>
<sequence length="274" mass="30459">MKRHVWYWGLIAPLPLFLAIVYLVPFLGVVRWSVTEPQLGFGNYVRVFTDPLVLSVLWRTLRVCVLVTLATTIMAYALSYIWVFASPPIQRLVEFGVLIPFWISTLTRAFGWLVLLYNRGLINTGLRDLGLIDFPLTLVRNEFGVVVGMTHFLVPFAVLPLVSSMRHLDTRVLTAARGMGASRFHVFRSVLFPMTMPGVVGAALITLIFSLGFFITPAILGGGRSVLVAEFIYVQIFQTVDWGIAGAISVVLMVAVAALIALFIRLTRVEQMVG</sequence>
<keyword evidence="6 8" id="KW-1133">Transmembrane helix</keyword>
<dbReference type="GO" id="GO:0055085">
    <property type="term" value="P:transmembrane transport"/>
    <property type="evidence" value="ECO:0007669"/>
    <property type="project" value="InterPro"/>
</dbReference>
<evidence type="ECO:0000256" key="6">
    <source>
        <dbReference type="ARBA" id="ARBA00022989"/>
    </source>
</evidence>
<evidence type="ECO:0000313" key="11">
    <source>
        <dbReference type="Proteomes" id="UP000320314"/>
    </source>
</evidence>
<comment type="caution">
    <text evidence="10">The sequence shown here is derived from an EMBL/GenBank/DDBJ whole genome shotgun (WGS) entry which is preliminary data.</text>
</comment>
<dbReference type="EMBL" id="VHLH01000002">
    <property type="protein sequence ID" value="TPW31974.1"/>
    <property type="molecule type" value="Genomic_DNA"/>
</dbReference>
<comment type="subcellular location">
    <subcellularLocation>
        <location evidence="1 8">Cell membrane</location>
        <topology evidence="1 8">Multi-pass membrane protein</topology>
    </subcellularLocation>
</comment>
<keyword evidence="7 8" id="KW-0472">Membrane</keyword>
<evidence type="ECO:0000259" key="9">
    <source>
        <dbReference type="PROSITE" id="PS50928"/>
    </source>
</evidence>
<dbReference type="InterPro" id="IPR035906">
    <property type="entry name" value="MetI-like_sf"/>
</dbReference>
<dbReference type="PROSITE" id="PS50928">
    <property type="entry name" value="ABC_TM1"/>
    <property type="match status" value="1"/>
</dbReference>
<dbReference type="PANTHER" id="PTHR42929">
    <property type="entry name" value="INNER MEMBRANE ABC TRANSPORTER PERMEASE PROTEIN YDCU-RELATED-RELATED"/>
    <property type="match status" value="1"/>
</dbReference>